<dbReference type="Gene3D" id="3.80.10.10">
    <property type="entry name" value="Ribonuclease Inhibitor"/>
    <property type="match status" value="1"/>
</dbReference>
<dbReference type="PROSITE" id="PS50222">
    <property type="entry name" value="EF_HAND_2"/>
    <property type="match status" value="1"/>
</dbReference>
<gene>
    <name evidence="5" type="ORF">SteCoe_16146</name>
</gene>
<keyword evidence="1" id="KW-0433">Leucine-rich repeat</keyword>
<evidence type="ECO:0000256" key="2">
    <source>
        <dbReference type="ARBA" id="ARBA00022737"/>
    </source>
</evidence>
<proteinExistence type="predicted"/>
<keyword evidence="6" id="KW-1185">Reference proteome</keyword>
<reference evidence="5 6" key="1">
    <citation type="submission" date="2016-11" db="EMBL/GenBank/DDBJ databases">
        <title>The macronuclear genome of Stentor coeruleus: a giant cell with tiny introns.</title>
        <authorList>
            <person name="Slabodnick M."/>
            <person name="Ruby J.G."/>
            <person name="Reiff S.B."/>
            <person name="Swart E.C."/>
            <person name="Gosai S."/>
            <person name="Prabakaran S."/>
            <person name="Witkowska E."/>
            <person name="Larue G.E."/>
            <person name="Fisher S."/>
            <person name="Freeman R.M."/>
            <person name="Gunawardena J."/>
            <person name="Chu W."/>
            <person name="Stover N.A."/>
            <person name="Gregory B.D."/>
            <person name="Nowacki M."/>
            <person name="Derisi J."/>
            <person name="Roy S.W."/>
            <person name="Marshall W.F."/>
            <person name="Sood P."/>
        </authorList>
    </citation>
    <scope>NUCLEOTIDE SEQUENCE [LARGE SCALE GENOMIC DNA]</scope>
    <source>
        <strain evidence="5">WM001</strain>
    </source>
</reference>
<dbReference type="InterPro" id="IPR002048">
    <property type="entry name" value="EF_hand_dom"/>
</dbReference>
<dbReference type="PANTHER" id="PTHR16306">
    <property type="entry name" value="TRANSLIN-ASSOCIATED FACTOR X-INTERACTING PROTEIN 1"/>
    <property type="match status" value="1"/>
</dbReference>
<dbReference type="InterPro" id="IPR011992">
    <property type="entry name" value="EF-hand-dom_pair"/>
</dbReference>
<evidence type="ECO:0000313" key="5">
    <source>
        <dbReference type="EMBL" id="OMJ82998.1"/>
    </source>
</evidence>
<dbReference type="EMBL" id="MPUH01000319">
    <property type="protein sequence ID" value="OMJ82998.1"/>
    <property type="molecule type" value="Genomic_DNA"/>
</dbReference>
<dbReference type="PROSITE" id="PS51450">
    <property type="entry name" value="LRR"/>
    <property type="match status" value="1"/>
</dbReference>
<dbReference type="OrthoDB" id="2021138at2759"/>
<dbReference type="SUPFAM" id="SSF47473">
    <property type="entry name" value="EF-hand"/>
    <property type="match status" value="1"/>
</dbReference>
<evidence type="ECO:0000259" key="4">
    <source>
        <dbReference type="PROSITE" id="PS50222"/>
    </source>
</evidence>
<dbReference type="Gene3D" id="1.10.238.10">
    <property type="entry name" value="EF-hand"/>
    <property type="match status" value="1"/>
</dbReference>
<dbReference type="GO" id="GO:0005509">
    <property type="term" value="F:calcium ion binding"/>
    <property type="evidence" value="ECO:0007669"/>
    <property type="project" value="InterPro"/>
</dbReference>
<feature type="coiled-coil region" evidence="3">
    <location>
        <begin position="267"/>
        <end position="333"/>
    </location>
</feature>
<protein>
    <recommendedName>
        <fullName evidence="4">EF-hand domain-containing protein</fullName>
    </recommendedName>
</protein>
<evidence type="ECO:0000256" key="3">
    <source>
        <dbReference type="SAM" id="Coils"/>
    </source>
</evidence>
<dbReference type="InterPro" id="IPR001611">
    <property type="entry name" value="Leu-rich_rpt"/>
</dbReference>
<keyword evidence="2" id="KW-0677">Repeat</keyword>
<sequence>MNRVPLLLQQNPNLRSLNLEFSEIESLDSLVEYLTEFTELEELNLFGNRLTTLPADLSKLQKLKRLDINNNLFSSIDIILESLQTLPSLLDLQYALSSPEDEDKVLAALPALRKLNSKEIIQDNRHEITPVEFKANIEYTSEDLTLKQEELEKNAIIYDDLRSLWREIEPRGDKKLAEYFDTNIKSILQELSEINKQSLASHLLHCYTLKAKYSFYNICQDKAMQYIGRNSKKLESIFQEIHDSYSALFEEAISMIFALDKKYIGIVNSLKDQLEKSNKQTAEVLETAERLEKECEKHVQEKASLRTRFHQDRDEFVERIKDLSEENRRYLDMVVKNSKTFAESAMSYKKYSLPQQVKNLNLRQMHEIIEEIYESKTKLNKKCITEKTPRETMEKHMYSYLNQKYGLKTVVVEWAAGIIAGIKKYAEHDNDVLVFAKILKNEVEEEFRFIQKRLKDTILENIKKIVAIKKPALNNLQIEDKIQNKLRGFLKKSQCREILCNLYGENDFKNLYATVCSALNPRDKIKFIEFEQLVLGYQQKIREKDLAEYVDRFKSVDHDNDGVINLQQFKELVVLVQTGVNYTDAIRGMTSFTLSDCIGVMGKDLIKKVLR</sequence>
<dbReference type="Pfam" id="PF12799">
    <property type="entry name" value="LRR_4"/>
    <property type="match status" value="1"/>
</dbReference>
<dbReference type="Proteomes" id="UP000187209">
    <property type="component" value="Unassembled WGS sequence"/>
</dbReference>
<dbReference type="SUPFAM" id="SSF52058">
    <property type="entry name" value="L domain-like"/>
    <property type="match status" value="1"/>
</dbReference>
<name>A0A1R2C1U8_9CILI</name>
<dbReference type="AlphaFoldDB" id="A0A1R2C1U8"/>
<evidence type="ECO:0000256" key="1">
    <source>
        <dbReference type="ARBA" id="ARBA00022614"/>
    </source>
</evidence>
<feature type="domain" description="EF-hand" evidence="4">
    <location>
        <begin position="544"/>
        <end position="579"/>
    </location>
</feature>
<dbReference type="InterPro" id="IPR025875">
    <property type="entry name" value="Leu-rich_rpt_4"/>
</dbReference>
<dbReference type="InterPro" id="IPR032675">
    <property type="entry name" value="LRR_dom_sf"/>
</dbReference>
<dbReference type="PANTHER" id="PTHR16306:SF1">
    <property type="entry name" value="CHROMOSOME UNDETERMINED SCAFFOLD_7, WHOLE GENOME SHOTGUN SEQUENCE"/>
    <property type="match status" value="1"/>
</dbReference>
<evidence type="ECO:0000313" key="6">
    <source>
        <dbReference type="Proteomes" id="UP000187209"/>
    </source>
</evidence>
<organism evidence="5 6">
    <name type="scientific">Stentor coeruleus</name>
    <dbReference type="NCBI Taxonomy" id="5963"/>
    <lineage>
        <taxon>Eukaryota</taxon>
        <taxon>Sar</taxon>
        <taxon>Alveolata</taxon>
        <taxon>Ciliophora</taxon>
        <taxon>Postciliodesmatophora</taxon>
        <taxon>Heterotrichea</taxon>
        <taxon>Heterotrichida</taxon>
        <taxon>Stentoridae</taxon>
        <taxon>Stentor</taxon>
    </lineage>
</organism>
<accession>A0A1R2C1U8</accession>
<comment type="caution">
    <text evidence="5">The sequence shown here is derived from an EMBL/GenBank/DDBJ whole genome shotgun (WGS) entry which is preliminary data.</text>
</comment>
<keyword evidence="3" id="KW-0175">Coiled coil</keyword>
<dbReference type="GO" id="GO:0005737">
    <property type="term" value="C:cytoplasm"/>
    <property type="evidence" value="ECO:0007669"/>
    <property type="project" value="TreeGrafter"/>
</dbReference>